<feature type="region of interest" description="Disordered" evidence="1">
    <location>
        <begin position="484"/>
        <end position="506"/>
    </location>
</feature>
<comment type="caution">
    <text evidence="2">The sequence shown here is derived from an EMBL/GenBank/DDBJ whole genome shotgun (WGS) entry which is preliminary data.</text>
</comment>
<evidence type="ECO:0000313" key="2">
    <source>
        <dbReference type="EMBL" id="CAK4032436.1"/>
    </source>
</evidence>
<evidence type="ECO:0000256" key="1">
    <source>
        <dbReference type="SAM" id="MobiDB-lite"/>
    </source>
</evidence>
<gene>
    <name evidence="2" type="ORF">LECACI_7A007594</name>
</gene>
<feature type="compositionally biased region" description="Acidic residues" evidence="1">
    <location>
        <begin position="59"/>
        <end position="68"/>
    </location>
</feature>
<reference evidence="2" key="1">
    <citation type="submission" date="2023-11" db="EMBL/GenBank/DDBJ databases">
        <authorList>
            <person name="Alioto T."/>
            <person name="Alioto T."/>
            <person name="Gomez Garrido J."/>
        </authorList>
    </citation>
    <scope>NUCLEOTIDE SEQUENCE</scope>
</reference>
<proteinExistence type="predicted"/>
<keyword evidence="3" id="KW-1185">Reference proteome</keyword>
<name>A0AAI9EBZ1_9PEZI</name>
<dbReference type="InterPro" id="IPR036361">
    <property type="entry name" value="SAP_dom_sf"/>
</dbReference>
<feature type="compositionally biased region" description="Gly residues" evidence="1">
    <location>
        <begin position="494"/>
        <end position="506"/>
    </location>
</feature>
<accession>A0AAI9EBZ1</accession>
<feature type="compositionally biased region" description="Basic and acidic residues" evidence="1">
    <location>
        <begin position="385"/>
        <end position="397"/>
    </location>
</feature>
<feature type="region of interest" description="Disordered" evidence="1">
    <location>
        <begin position="44"/>
        <end position="148"/>
    </location>
</feature>
<evidence type="ECO:0000313" key="3">
    <source>
        <dbReference type="Proteomes" id="UP001296104"/>
    </source>
</evidence>
<dbReference type="EMBL" id="CAVMBE010000063">
    <property type="protein sequence ID" value="CAK4032436.1"/>
    <property type="molecule type" value="Genomic_DNA"/>
</dbReference>
<dbReference type="PANTHER" id="PTHR47031">
    <property type="entry name" value="SAP DNA-BINDING DOMAIN-CONTAINING PROTEIN"/>
    <property type="match status" value="1"/>
</dbReference>
<dbReference type="Proteomes" id="UP001296104">
    <property type="component" value="Unassembled WGS sequence"/>
</dbReference>
<dbReference type="Gene3D" id="1.10.720.30">
    <property type="entry name" value="SAP domain"/>
    <property type="match status" value="1"/>
</dbReference>
<feature type="compositionally biased region" description="Basic and acidic residues" evidence="1">
    <location>
        <begin position="111"/>
        <end position="124"/>
    </location>
</feature>
<feature type="compositionally biased region" description="Basic and acidic residues" evidence="1">
    <location>
        <begin position="44"/>
        <end position="58"/>
    </location>
</feature>
<dbReference type="AlphaFoldDB" id="A0AAI9EBZ1"/>
<feature type="region of interest" description="Disordered" evidence="1">
    <location>
        <begin position="342"/>
        <end position="406"/>
    </location>
</feature>
<sequence length="506" mass="55789">MTQYDKLKVAELKDLVKDRGIASTGLKLKQHYIDALVADDGVKEVRDGEEAIEGKPGDEEAAAPDEDGEQSRAEEKAEDVEATGSAQVEEPPADDSEMVNKRKRRSPTPPVREDSNSKKLKVADEKEDVNMNLPEDAPVPLGAESEGDAAQKTIAPFASSDDVMEVDNVDEGAGATALTEDSNRSAPQWSLQVGEGDQAMADVDPDAPPSKHPPTRALYIRELVRPLQPNNLRQHLLDIAKDTSSTSASANIEAFHLDKLRSHALVLFDSVSSASRVRSELHTKVWPDEPMRKPLWVDYIPEEKVQEWIETEVCRADMTRWEIVYTNDGSNTEDPVTAMLQEAESGGTKASAIAGPSRPTAGEGMPNAPVGPRRESMQARSQHRPSVEEPRQPESRPDPLNQYFRSTDAKPKIYYLPVPQDLADRRLDEFEKGTRRDWDDAYADPSNYAEGELRRYTFEDGDRLVDGGADFGLFGRRGRGGGFGGRGRGRGRGGDFYRGGRGGMRY</sequence>
<protein>
    <submittedName>
        <fullName evidence="2">SAP domain</fullName>
    </submittedName>
</protein>
<organism evidence="2 3">
    <name type="scientific">Lecanosticta acicola</name>
    <dbReference type="NCBI Taxonomy" id="111012"/>
    <lineage>
        <taxon>Eukaryota</taxon>
        <taxon>Fungi</taxon>
        <taxon>Dikarya</taxon>
        <taxon>Ascomycota</taxon>
        <taxon>Pezizomycotina</taxon>
        <taxon>Dothideomycetes</taxon>
        <taxon>Dothideomycetidae</taxon>
        <taxon>Mycosphaerellales</taxon>
        <taxon>Mycosphaerellaceae</taxon>
        <taxon>Lecanosticta</taxon>
    </lineage>
</organism>
<dbReference type="PANTHER" id="PTHR47031:SF3">
    <property type="entry name" value="SAP DOMAIN-CONTAINING PROTEIN"/>
    <property type="match status" value="1"/>
</dbReference>